<organism evidence="13 14">
    <name type="scientific">Alkaliphilus metalliredigens (strain QYMF)</name>
    <dbReference type="NCBI Taxonomy" id="293826"/>
    <lineage>
        <taxon>Bacteria</taxon>
        <taxon>Bacillati</taxon>
        <taxon>Bacillota</taxon>
        <taxon>Clostridia</taxon>
        <taxon>Peptostreptococcales</taxon>
        <taxon>Natronincolaceae</taxon>
        <taxon>Alkaliphilus</taxon>
    </lineage>
</organism>
<dbReference type="FunFam" id="2.60.40.1180:FF:000002">
    <property type="entry name" value="1,4-alpha-glucan branching enzyme GlgB"/>
    <property type="match status" value="1"/>
</dbReference>
<dbReference type="FunFam" id="2.60.40.10:FF:000169">
    <property type="entry name" value="1,4-alpha-glucan branching enzyme GlgB"/>
    <property type="match status" value="1"/>
</dbReference>
<dbReference type="SUPFAM" id="SSF81296">
    <property type="entry name" value="E set domains"/>
    <property type="match status" value="1"/>
</dbReference>
<dbReference type="InterPro" id="IPR037439">
    <property type="entry name" value="Branching_enzy"/>
</dbReference>
<dbReference type="Gene3D" id="3.20.20.80">
    <property type="entry name" value="Glycosidases"/>
    <property type="match status" value="1"/>
</dbReference>
<dbReference type="GO" id="GO:0005978">
    <property type="term" value="P:glycogen biosynthetic process"/>
    <property type="evidence" value="ECO:0007669"/>
    <property type="project" value="UniProtKB-UniRule"/>
</dbReference>
<protein>
    <recommendedName>
        <fullName evidence="10">1,4-alpha-glucan branching enzyme GlgB</fullName>
        <ecNumber evidence="10">2.4.1.18</ecNumber>
    </recommendedName>
    <alternativeName>
        <fullName evidence="10">1,4-alpha-D-glucan:1,4-alpha-D-glucan 6-glucosyl-transferase</fullName>
    </alternativeName>
    <alternativeName>
        <fullName evidence="10">Alpha-(1-&gt;4)-glucan branching enzyme</fullName>
    </alternativeName>
    <alternativeName>
        <fullName evidence="10">Glycogen branching enzyme</fullName>
        <shortName evidence="10">BE</shortName>
    </alternativeName>
</protein>
<evidence type="ECO:0000256" key="4">
    <source>
        <dbReference type="ARBA" id="ARBA00009000"/>
    </source>
</evidence>
<dbReference type="NCBIfam" id="NF008967">
    <property type="entry name" value="PRK12313.1"/>
    <property type="match status" value="1"/>
</dbReference>
<dbReference type="STRING" id="293826.Amet_2949"/>
<dbReference type="SUPFAM" id="SSF51445">
    <property type="entry name" value="(Trans)glycosidases"/>
    <property type="match status" value="1"/>
</dbReference>
<dbReference type="InterPro" id="IPR014756">
    <property type="entry name" value="Ig_E-set"/>
</dbReference>
<dbReference type="GO" id="GO:0004553">
    <property type="term" value="F:hydrolase activity, hydrolyzing O-glycosyl compounds"/>
    <property type="evidence" value="ECO:0007669"/>
    <property type="project" value="InterPro"/>
</dbReference>
<keyword evidence="7 10" id="KW-0808">Transferase</keyword>
<dbReference type="NCBIfam" id="NF003811">
    <property type="entry name" value="PRK05402.1"/>
    <property type="match status" value="1"/>
</dbReference>
<dbReference type="KEGG" id="amt:Amet_2949"/>
<dbReference type="EC" id="2.4.1.18" evidence="10"/>
<dbReference type="PANTHER" id="PTHR43651">
    <property type="entry name" value="1,4-ALPHA-GLUCAN-BRANCHING ENZYME"/>
    <property type="match status" value="1"/>
</dbReference>
<dbReference type="PIRSF" id="PIRSF000463">
    <property type="entry name" value="GlgB"/>
    <property type="match status" value="1"/>
</dbReference>
<feature type="domain" description="Glycosyl hydrolase family 13 catalytic" evidence="12">
    <location>
        <begin position="152"/>
        <end position="510"/>
    </location>
</feature>
<evidence type="ECO:0000256" key="1">
    <source>
        <dbReference type="ARBA" id="ARBA00000826"/>
    </source>
</evidence>
<sequence length="631" mass="74086">MGKKMISQQDVYLFHEGTNYYGYKSLGAHVTVEGGQKGTRFTAWVPNAKEVRVAGDFNHWQGQQHPMEKIPDSKLWSVFIGGIQEGTLYKYEILGDNGAFYLKIDPYGFLSEPRPNTASIVCELEDYPWQDQKWQQNKVVENSLHRPVMIYEVHLGSWRRKADDSFCNYREIAHELGDYAVEMGYTHVEVMPIMEHPLDDSWGYQITGYYAVTSRYGNPKDFMYFVDYLHQKGIGVILDWVPGHFCADAHGLRQFDGGNVYEYQDANRAINKEWGTVNFDLGKPEVKSFLISNACFWMEMYHIDGLRVDAVANMLYLDYGREHGDWTANQYGGNENLEAVDFLKQLNKAVFQYFPNHFMIAEESTQWPMVTAPIHVGGLGFNYKWNMGWMNDTLKYMELDPIHRKWSHNLLTFSLMYTYTENFILPLSHDEVVHEKKSLLEKMSGNYWEKFANLRCYYGYLMAHPGKKLLFMGGEFGQFIEWNHNKALDWMLLDHEMHRKLHQYMKDLIHFYKEEASLWQNDYQVEGFQWIDPNDYQQSMITFMRRRADDFTIIICNFTTIPREQYRVGVPFKGNYKEVFNSDSTEYGGSGVKNPRVMKAEKVKWHNQSYSIETSIPPLGVLYIRQEKDEE</sequence>
<feature type="active site" description="Nucleophile" evidence="10 11">
    <location>
        <position position="309"/>
    </location>
</feature>
<dbReference type="CAZy" id="GH13">
    <property type="family name" value="Glycoside Hydrolase Family 13"/>
</dbReference>
<dbReference type="SUPFAM" id="SSF51011">
    <property type="entry name" value="Glycosyl hydrolase domain"/>
    <property type="match status" value="1"/>
</dbReference>
<dbReference type="InterPro" id="IPR006047">
    <property type="entry name" value="GH13_cat_dom"/>
</dbReference>
<dbReference type="AlphaFoldDB" id="A6TSD1"/>
<name>A6TSD1_ALKMQ</name>
<comment type="function">
    <text evidence="2 10">Catalyzes the formation of the alpha-1,6-glucosidic linkages in glycogen by scission of a 1,4-alpha-linked oligosaccharide from growing alpha-1,4-glucan chains and the subsequent attachment of the oligosaccharide to the alpha-1,6 position.</text>
</comment>
<dbReference type="CDD" id="cd02855">
    <property type="entry name" value="E_set_GBE_prok_N"/>
    <property type="match status" value="1"/>
</dbReference>
<dbReference type="PANTHER" id="PTHR43651:SF3">
    <property type="entry name" value="1,4-ALPHA-GLUCAN-BRANCHING ENZYME"/>
    <property type="match status" value="1"/>
</dbReference>
<evidence type="ECO:0000256" key="8">
    <source>
        <dbReference type="ARBA" id="ARBA00023056"/>
    </source>
</evidence>
<evidence type="ECO:0000256" key="9">
    <source>
        <dbReference type="ARBA" id="ARBA00023277"/>
    </source>
</evidence>
<dbReference type="EMBL" id="CP000724">
    <property type="protein sequence ID" value="ABR49099.1"/>
    <property type="molecule type" value="Genomic_DNA"/>
</dbReference>
<evidence type="ECO:0000256" key="3">
    <source>
        <dbReference type="ARBA" id="ARBA00004964"/>
    </source>
</evidence>
<dbReference type="Pfam" id="PF02922">
    <property type="entry name" value="CBM_48"/>
    <property type="match status" value="1"/>
</dbReference>
<feature type="active site" description="Proton donor" evidence="10 11">
    <location>
        <position position="362"/>
    </location>
</feature>
<comment type="pathway">
    <text evidence="3 10">Glycan biosynthesis; glycogen biosynthesis.</text>
</comment>
<evidence type="ECO:0000259" key="12">
    <source>
        <dbReference type="SMART" id="SM00642"/>
    </source>
</evidence>
<evidence type="ECO:0000256" key="10">
    <source>
        <dbReference type="HAMAP-Rule" id="MF_00685"/>
    </source>
</evidence>
<evidence type="ECO:0000256" key="2">
    <source>
        <dbReference type="ARBA" id="ARBA00002953"/>
    </source>
</evidence>
<keyword evidence="9 10" id="KW-0119">Carbohydrate metabolism</keyword>
<accession>A6TSD1</accession>
<comment type="catalytic activity">
    <reaction evidence="1 10">
        <text>Transfers a segment of a (1-&gt;4)-alpha-D-glucan chain to a primary hydroxy group in a similar glucan chain.</text>
        <dbReference type="EC" id="2.4.1.18"/>
    </reaction>
</comment>
<evidence type="ECO:0000256" key="7">
    <source>
        <dbReference type="ARBA" id="ARBA00022679"/>
    </source>
</evidence>
<dbReference type="GO" id="GO:0005829">
    <property type="term" value="C:cytosol"/>
    <property type="evidence" value="ECO:0007669"/>
    <property type="project" value="TreeGrafter"/>
</dbReference>
<proteinExistence type="inferred from homology"/>
<keyword evidence="14" id="KW-1185">Reference proteome</keyword>
<dbReference type="InterPro" id="IPR004193">
    <property type="entry name" value="Glyco_hydro_13_N"/>
</dbReference>
<dbReference type="CDD" id="cd11322">
    <property type="entry name" value="AmyAc_Glg_BE"/>
    <property type="match status" value="1"/>
</dbReference>
<dbReference type="Gene3D" id="2.60.40.10">
    <property type="entry name" value="Immunoglobulins"/>
    <property type="match status" value="1"/>
</dbReference>
<comment type="subunit">
    <text evidence="10">Monomer.</text>
</comment>
<evidence type="ECO:0000256" key="11">
    <source>
        <dbReference type="PIRSR" id="PIRSR000463-1"/>
    </source>
</evidence>
<dbReference type="InterPro" id="IPR013783">
    <property type="entry name" value="Ig-like_fold"/>
</dbReference>
<keyword evidence="5 10" id="KW-0321">Glycogen metabolism</keyword>
<dbReference type="CAZy" id="CBM48">
    <property type="family name" value="Carbohydrate-Binding Module Family 48"/>
</dbReference>
<dbReference type="FunFam" id="3.20.20.80:FF:000003">
    <property type="entry name" value="1,4-alpha-glucan branching enzyme GlgB"/>
    <property type="match status" value="1"/>
</dbReference>
<dbReference type="InterPro" id="IPR006407">
    <property type="entry name" value="GlgB"/>
</dbReference>
<dbReference type="NCBIfam" id="TIGR01515">
    <property type="entry name" value="branching_enzym"/>
    <property type="match status" value="1"/>
</dbReference>
<evidence type="ECO:0000256" key="6">
    <source>
        <dbReference type="ARBA" id="ARBA00022676"/>
    </source>
</evidence>
<dbReference type="GO" id="GO:0043169">
    <property type="term" value="F:cation binding"/>
    <property type="evidence" value="ECO:0007669"/>
    <property type="project" value="InterPro"/>
</dbReference>
<dbReference type="InterPro" id="IPR044143">
    <property type="entry name" value="GlgB_N_E_set_prok"/>
</dbReference>
<keyword evidence="6 10" id="KW-0328">Glycosyltransferase</keyword>
<dbReference type="SMART" id="SM00642">
    <property type="entry name" value="Aamy"/>
    <property type="match status" value="1"/>
</dbReference>
<dbReference type="InterPro" id="IPR006048">
    <property type="entry name" value="A-amylase/branching_C"/>
</dbReference>
<evidence type="ECO:0000313" key="13">
    <source>
        <dbReference type="EMBL" id="ABR49099.1"/>
    </source>
</evidence>
<gene>
    <name evidence="10" type="primary">glgB</name>
    <name evidence="13" type="ordered locus">Amet_2949</name>
</gene>
<dbReference type="OrthoDB" id="9800174at2"/>
<dbReference type="HAMAP" id="MF_00685">
    <property type="entry name" value="GlgB"/>
    <property type="match status" value="1"/>
</dbReference>
<dbReference type="UniPathway" id="UPA00164"/>
<keyword evidence="8 10" id="KW-0320">Glycogen biosynthesis</keyword>
<dbReference type="Pfam" id="PF02806">
    <property type="entry name" value="Alpha-amylase_C"/>
    <property type="match status" value="1"/>
</dbReference>
<dbReference type="Pfam" id="PF00128">
    <property type="entry name" value="Alpha-amylase"/>
    <property type="match status" value="1"/>
</dbReference>
<comment type="similarity">
    <text evidence="4 10">Belongs to the glycosyl hydrolase 13 family. GlgB subfamily.</text>
</comment>
<dbReference type="Proteomes" id="UP000001572">
    <property type="component" value="Chromosome"/>
</dbReference>
<dbReference type="InterPro" id="IPR017853">
    <property type="entry name" value="GH"/>
</dbReference>
<dbReference type="Gene3D" id="2.60.40.1180">
    <property type="entry name" value="Golgi alpha-mannosidase II"/>
    <property type="match status" value="1"/>
</dbReference>
<evidence type="ECO:0000313" key="14">
    <source>
        <dbReference type="Proteomes" id="UP000001572"/>
    </source>
</evidence>
<dbReference type="HOGENOM" id="CLU_004245_4_0_9"/>
<reference evidence="14" key="1">
    <citation type="journal article" date="2016" name="Genome Announc.">
        <title>Complete genome sequence of Alkaliphilus metalliredigens strain QYMF, an alkaliphilic and metal-reducing bacterium isolated from borax-contaminated leachate ponds.</title>
        <authorList>
            <person name="Hwang C."/>
            <person name="Copeland A."/>
            <person name="Lucas S."/>
            <person name="Lapidus A."/>
            <person name="Barry K."/>
            <person name="Detter J.C."/>
            <person name="Glavina Del Rio T."/>
            <person name="Hammon N."/>
            <person name="Israni S."/>
            <person name="Dalin E."/>
            <person name="Tice H."/>
            <person name="Pitluck S."/>
            <person name="Chertkov O."/>
            <person name="Brettin T."/>
            <person name="Bruce D."/>
            <person name="Han C."/>
            <person name="Schmutz J."/>
            <person name="Larimer F."/>
            <person name="Land M.L."/>
            <person name="Hauser L."/>
            <person name="Kyrpides N."/>
            <person name="Mikhailova N."/>
            <person name="Ye Q."/>
            <person name="Zhou J."/>
            <person name="Richardson P."/>
            <person name="Fields M.W."/>
        </authorList>
    </citation>
    <scope>NUCLEOTIDE SEQUENCE [LARGE SCALE GENOMIC DNA]</scope>
    <source>
        <strain evidence="14">QYMF</strain>
    </source>
</reference>
<dbReference type="eggNOG" id="COG0296">
    <property type="taxonomic scope" value="Bacteria"/>
</dbReference>
<dbReference type="GO" id="GO:0003844">
    <property type="term" value="F:1,4-alpha-glucan branching enzyme activity"/>
    <property type="evidence" value="ECO:0007669"/>
    <property type="project" value="UniProtKB-UniRule"/>
</dbReference>
<evidence type="ECO:0000256" key="5">
    <source>
        <dbReference type="ARBA" id="ARBA00022600"/>
    </source>
</evidence>
<dbReference type="RefSeq" id="WP_012064067.1">
    <property type="nucleotide sequence ID" value="NC_009633.1"/>
</dbReference>
<dbReference type="InterPro" id="IPR013780">
    <property type="entry name" value="Glyco_hydro_b"/>
</dbReference>